<evidence type="ECO:0000259" key="2">
    <source>
        <dbReference type="Pfam" id="PF23636"/>
    </source>
</evidence>
<keyword evidence="1" id="KW-1133">Transmembrane helix</keyword>
<dbReference type="AlphaFoldDB" id="A0A917YSG2"/>
<evidence type="ECO:0000313" key="3">
    <source>
        <dbReference type="EMBL" id="GGO62880.1"/>
    </source>
</evidence>
<feature type="transmembrane region" description="Helical" evidence="1">
    <location>
        <begin position="93"/>
        <end position="112"/>
    </location>
</feature>
<evidence type="ECO:0000313" key="4">
    <source>
        <dbReference type="Proteomes" id="UP000646523"/>
    </source>
</evidence>
<organism evidence="3 4">
    <name type="scientific">Nonomuraea cavernae</name>
    <dbReference type="NCBI Taxonomy" id="2045107"/>
    <lineage>
        <taxon>Bacteria</taxon>
        <taxon>Bacillati</taxon>
        <taxon>Actinomycetota</taxon>
        <taxon>Actinomycetes</taxon>
        <taxon>Streptosporangiales</taxon>
        <taxon>Streptosporangiaceae</taxon>
        <taxon>Nonomuraea</taxon>
    </lineage>
</organism>
<dbReference type="Pfam" id="PF23636">
    <property type="entry name" value="DUF7144"/>
    <property type="match status" value="1"/>
</dbReference>
<dbReference type="InterPro" id="IPR055568">
    <property type="entry name" value="DUF7144"/>
</dbReference>
<dbReference type="EMBL" id="BMNH01000002">
    <property type="protein sequence ID" value="GGO62880.1"/>
    <property type="molecule type" value="Genomic_DNA"/>
</dbReference>
<keyword evidence="1" id="KW-0812">Transmembrane</keyword>
<reference evidence="3" key="1">
    <citation type="journal article" date="2014" name="Int. J. Syst. Evol. Microbiol.">
        <title>Complete genome sequence of Corynebacterium casei LMG S-19264T (=DSM 44701T), isolated from a smear-ripened cheese.</title>
        <authorList>
            <consortium name="US DOE Joint Genome Institute (JGI-PGF)"/>
            <person name="Walter F."/>
            <person name="Albersmeier A."/>
            <person name="Kalinowski J."/>
            <person name="Ruckert C."/>
        </authorList>
    </citation>
    <scope>NUCLEOTIDE SEQUENCE</scope>
    <source>
        <strain evidence="3">CGMCC 4.7368</strain>
    </source>
</reference>
<name>A0A917YSG2_9ACTN</name>
<comment type="caution">
    <text evidence="3">The sequence shown here is derived from an EMBL/GenBank/DDBJ whole genome shotgun (WGS) entry which is preliminary data.</text>
</comment>
<accession>A0A917YSG2</accession>
<dbReference type="RefSeq" id="WP_189122634.1">
    <property type="nucleotide sequence ID" value="NZ_BMNH01000002.1"/>
</dbReference>
<gene>
    <name evidence="3" type="ORF">GCM10012289_08480</name>
</gene>
<feature type="domain" description="DUF7144" evidence="2">
    <location>
        <begin position="22"/>
        <end position="135"/>
    </location>
</feature>
<evidence type="ECO:0000256" key="1">
    <source>
        <dbReference type="SAM" id="Phobius"/>
    </source>
</evidence>
<feature type="transmembrane region" description="Helical" evidence="1">
    <location>
        <begin position="21"/>
        <end position="46"/>
    </location>
</feature>
<reference evidence="3" key="2">
    <citation type="submission" date="2020-09" db="EMBL/GenBank/DDBJ databases">
        <authorList>
            <person name="Sun Q."/>
            <person name="Zhou Y."/>
        </authorList>
    </citation>
    <scope>NUCLEOTIDE SEQUENCE</scope>
    <source>
        <strain evidence="3">CGMCC 4.7368</strain>
    </source>
</reference>
<feature type="transmembrane region" description="Helical" evidence="1">
    <location>
        <begin position="66"/>
        <end position="86"/>
    </location>
</feature>
<feature type="transmembrane region" description="Helical" evidence="1">
    <location>
        <begin position="118"/>
        <end position="136"/>
    </location>
</feature>
<sequence length="143" mass="15984">MAYETRPQPQPQPRNVTGWVGWVWFAGIIMILSGLFNAITGMYAVIYGDIYVQTARRLLLFDLTGWGWLHLAFGILLIVTGVALTMGQTWARIAAVIIVMLNALSQLMWIAINPWWSLTVIAVDVLVLYALIVHGGESREARV</sequence>
<keyword evidence="4" id="KW-1185">Reference proteome</keyword>
<protein>
    <submittedName>
        <fullName evidence="3">Membrane protein</fullName>
    </submittedName>
</protein>
<dbReference type="Proteomes" id="UP000646523">
    <property type="component" value="Unassembled WGS sequence"/>
</dbReference>
<proteinExistence type="predicted"/>
<keyword evidence="1" id="KW-0472">Membrane</keyword>